<sequence length="437" mass="45054">MTPRDERYALSRTQFIGRPVEVLPRAVARCGSAGEVVEALAFARSRGLPFAIRGGGHSNACHSSTSGLLVDVTPADRITVADGLVTVGGGVRIGRLARALAPLGRLVPTGSCPSVGVVGAALGGGFGSHGRLHGLTCDALVGAEVVLADGRVVGTAGEPDLLWALRGAGGGLGVVTSATFRTVAALPRTHFRLEWGFEHAAALVAWWQRWAPGAPDGVSAELVLLGPQYPEEPPVALLIGAAPDRAAVQAFADDFGRPAVAEIADLSAADAALLHATPYSAVAHDPSEIPLVHDRPGLSTATTGFFARPLPDDAVAALLAHFTADRVMGELREVAFTPWGGGYARTPGDATAFGHRDPAFLVKHTVLVGPGGAARRGEVVLARARAGRDLLRPWGTGGAYVNFPEPGLPDHAYHGANAARVRAVKAHYDPGGAFRPG</sequence>
<comment type="similarity">
    <text evidence="2">Belongs to the oxygen-dependent FAD-linked oxidoreductase family.</text>
</comment>
<dbReference type="Gene3D" id="3.30.465.10">
    <property type="match status" value="1"/>
</dbReference>
<evidence type="ECO:0000313" key="8">
    <source>
        <dbReference type="Proteomes" id="UP000006281"/>
    </source>
</evidence>
<keyword evidence="8" id="KW-1185">Reference proteome</keyword>
<dbReference type="InterPro" id="IPR016166">
    <property type="entry name" value="FAD-bd_PCMH"/>
</dbReference>
<dbReference type="InterPro" id="IPR006094">
    <property type="entry name" value="Oxid_FAD_bind_N"/>
</dbReference>
<dbReference type="eggNOG" id="COG0277">
    <property type="taxonomic scope" value="Bacteria"/>
</dbReference>
<accession>K0K1H7</accession>
<dbReference type="InterPro" id="IPR012951">
    <property type="entry name" value="BBE"/>
</dbReference>
<dbReference type="InterPro" id="IPR016167">
    <property type="entry name" value="FAD-bd_PCMH_sub1"/>
</dbReference>
<dbReference type="Gene3D" id="3.30.43.10">
    <property type="entry name" value="Uridine Diphospho-n-acetylenolpyruvylglucosamine Reductase, domain 2"/>
    <property type="match status" value="1"/>
</dbReference>
<comment type="cofactor">
    <cofactor evidence="1">
        <name>FAD</name>
        <dbReference type="ChEBI" id="CHEBI:57692"/>
    </cofactor>
</comment>
<dbReference type="EMBL" id="HE804045">
    <property type="protein sequence ID" value="CCH31422.1"/>
    <property type="molecule type" value="Genomic_DNA"/>
</dbReference>
<reference evidence="7 8" key="1">
    <citation type="journal article" date="2012" name="BMC Genomics">
        <title>Complete genome sequence of Saccharothrix espanaensis DSM 44229T and comparison to the other completely sequenced Pseudonocardiaceae.</title>
        <authorList>
            <person name="Strobel T."/>
            <person name="Al-Dilaimi A."/>
            <person name="Blom J."/>
            <person name="Gessner A."/>
            <person name="Kalinowski J."/>
            <person name="Luzhetska M."/>
            <person name="Puhler A."/>
            <person name="Szczepanowski R."/>
            <person name="Bechthold A."/>
            <person name="Ruckert C."/>
        </authorList>
    </citation>
    <scope>NUCLEOTIDE SEQUENCE [LARGE SCALE GENOMIC DNA]</scope>
    <source>
        <strain evidence="8">ATCC 51144 / DSM 44229 / JCM 9112 / NBRC 15066 / NRRL 15764</strain>
    </source>
</reference>
<evidence type="ECO:0000259" key="6">
    <source>
        <dbReference type="PROSITE" id="PS51387"/>
    </source>
</evidence>
<keyword evidence="3" id="KW-0285">Flavoprotein</keyword>
<dbReference type="GO" id="GO:0016491">
    <property type="term" value="F:oxidoreductase activity"/>
    <property type="evidence" value="ECO:0007669"/>
    <property type="project" value="UniProtKB-KW"/>
</dbReference>
<evidence type="ECO:0000256" key="3">
    <source>
        <dbReference type="ARBA" id="ARBA00022630"/>
    </source>
</evidence>
<dbReference type="PANTHER" id="PTHR42973">
    <property type="entry name" value="BINDING OXIDOREDUCTASE, PUTATIVE (AFU_ORTHOLOGUE AFUA_1G17690)-RELATED"/>
    <property type="match status" value="1"/>
</dbReference>
<evidence type="ECO:0000256" key="5">
    <source>
        <dbReference type="ARBA" id="ARBA00023002"/>
    </source>
</evidence>
<dbReference type="Proteomes" id="UP000006281">
    <property type="component" value="Chromosome"/>
</dbReference>
<organism evidence="7 8">
    <name type="scientific">Saccharothrix espanaensis (strain ATCC 51144 / DSM 44229 / JCM 9112 / NBRC 15066 / NRRL 15764)</name>
    <dbReference type="NCBI Taxonomy" id="1179773"/>
    <lineage>
        <taxon>Bacteria</taxon>
        <taxon>Bacillati</taxon>
        <taxon>Actinomycetota</taxon>
        <taxon>Actinomycetes</taxon>
        <taxon>Pseudonocardiales</taxon>
        <taxon>Pseudonocardiaceae</taxon>
        <taxon>Saccharothrix</taxon>
    </lineage>
</organism>
<protein>
    <submittedName>
        <fullName evidence="7">FAD linked oxidase domain-containing protein</fullName>
    </submittedName>
</protein>
<dbReference type="STRING" id="1179773.BN6_41350"/>
<dbReference type="InterPro" id="IPR036318">
    <property type="entry name" value="FAD-bd_PCMH-like_sf"/>
</dbReference>
<dbReference type="Pfam" id="PF01565">
    <property type="entry name" value="FAD_binding_4"/>
    <property type="match status" value="1"/>
</dbReference>
<evidence type="ECO:0000256" key="4">
    <source>
        <dbReference type="ARBA" id="ARBA00022827"/>
    </source>
</evidence>
<dbReference type="SUPFAM" id="SSF56176">
    <property type="entry name" value="FAD-binding/transporter-associated domain-like"/>
    <property type="match status" value="1"/>
</dbReference>
<keyword evidence="5" id="KW-0560">Oxidoreductase</keyword>
<dbReference type="PATRIC" id="fig|1179773.3.peg.4138"/>
<dbReference type="InterPro" id="IPR050416">
    <property type="entry name" value="FAD-linked_Oxidoreductase"/>
</dbReference>
<dbReference type="GO" id="GO:0071949">
    <property type="term" value="F:FAD binding"/>
    <property type="evidence" value="ECO:0007669"/>
    <property type="project" value="InterPro"/>
</dbReference>
<dbReference type="HOGENOM" id="CLU_018354_10_2_11"/>
<dbReference type="Gene3D" id="3.40.462.20">
    <property type="match status" value="1"/>
</dbReference>
<dbReference type="PANTHER" id="PTHR42973:SF39">
    <property type="entry name" value="FAD-BINDING PCMH-TYPE DOMAIN-CONTAINING PROTEIN"/>
    <property type="match status" value="1"/>
</dbReference>
<evidence type="ECO:0000256" key="1">
    <source>
        <dbReference type="ARBA" id="ARBA00001974"/>
    </source>
</evidence>
<gene>
    <name evidence="7" type="ordered locus">BN6_41350</name>
</gene>
<evidence type="ECO:0000313" key="7">
    <source>
        <dbReference type="EMBL" id="CCH31422.1"/>
    </source>
</evidence>
<name>K0K1H7_SACES</name>
<feature type="domain" description="FAD-binding PCMH-type" evidence="6">
    <location>
        <begin position="15"/>
        <end position="185"/>
    </location>
</feature>
<proteinExistence type="inferred from homology"/>
<keyword evidence="4" id="KW-0274">FAD</keyword>
<dbReference type="InterPro" id="IPR016169">
    <property type="entry name" value="FAD-bd_PCMH_sub2"/>
</dbReference>
<dbReference type="PROSITE" id="PS51387">
    <property type="entry name" value="FAD_PCMH"/>
    <property type="match status" value="1"/>
</dbReference>
<dbReference type="Pfam" id="PF08031">
    <property type="entry name" value="BBE"/>
    <property type="match status" value="1"/>
</dbReference>
<dbReference type="KEGG" id="sesp:BN6_41350"/>
<dbReference type="AlphaFoldDB" id="K0K1H7"/>
<evidence type="ECO:0000256" key="2">
    <source>
        <dbReference type="ARBA" id="ARBA00005466"/>
    </source>
</evidence>